<proteinExistence type="predicted"/>
<dbReference type="InterPro" id="IPR027417">
    <property type="entry name" value="P-loop_NTPase"/>
</dbReference>
<dbReference type="Pfam" id="PF13671">
    <property type="entry name" value="AAA_33"/>
    <property type="match status" value="1"/>
</dbReference>
<dbReference type="EMBL" id="CAKLDM010000002">
    <property type="protein sequence ID" value="CAH0539698.1"/>
    <property type="molecule type" value="Genomic_DNA"/>
</dbReference>
<dbReference type="PANTHER" id="PTHR13308:SF40">
    <property type="entry name" value="NEDD4-BINDING PROTEIN 2-LIKE 1"/>
    <property type="match status" value="1"/>
</dbReference>
<dbReference type="RefSeq" id="WP_237361675.1">
    <property type="nucleotide sequence ID" value="NZ_CAKLDM010000002.1"/>
</dbReference>
<keyword evidence="2" id="KW-1185">Reference proteome</keyword>
<reference evidence="1" key="1">
    <citation type="submission" date="2021-11" db="EMBL/GenBank/DDBJ databases">
        <authorList>
            <person name="Rodrigo-Torres L."/>
            <person name="Arahal R. D."/>
            <person name="Lucena T."/>
        </authorList>
    </citation>
    <scope>NUCLEOTIDE SEQUENCE</scope>
    <source>
        <strain evidence="1">CECT 7928</strain>
    </source>
</reference>
<gene>
    <name evidence="1" type="ORF">VMF7928_02375</name>
</gene>
<dbReference type="SUPFAM" id="SSF52540">
    <property type="entry name" value="P-loop containing nucleoside triphosphate hydrolases"/>
    <property type="match status" value="1"/>
</dbReference>
<dbReference type="Gene3D" id="3.40.50.300">
    <property type="entry name" value="P-loop containing nucleotide triphosphate hydrolases"/>
    <property type="match status" value="1"/>
</dbReference>
<evidence type="ECO:0000313" key="2">
    <source>
        <dbReference type="Proteomes" id="UP000838748"/>
    </source>
</evidence>
<name>A0ABM9A4Q9_9VIBR</name>
<comment type="caution">
    <text evidence="1">The sequence shown here is derived from an EMBL/GenBank/DDBJ whole genome shotgun (WGS) entry which is preliminary data.</text>
</comment>
<dbReference type="PANTHER" id="PTHR13308">
    <property type="entry name" value="NEDD4-BINDING PROTEIN 2-LIKE 1"/>
    <property type="match status" value="1"/>
</dbReference>
<protein>
    <recommendedName>
        <fullName evidence="3">AAA family ATPase</fullName>
    </recommendedName>
</protein>
<evidence type="ECO:0008006" key="3">
    <source>
        <dbReference type="Google" id="ProtNLM"/>
    </source>
</evidence>
<accession>A0ABM9A4Q9</accession>
<evidence type="ECO:0000313" key="1">
    <source>
        <dbReference type="EMBL" id="CAH0539698.1"/>
    </source>
</evidence>
<sequence length="129" mass="14881">MTSTLKLILIRGLPGSGKSTLAKKYQMNHYEADMYFVNEQGKYIFDASKLKQAHAWCQYKVGQSLSLGQSAVVSNTFVRLWEIKPYQKMAQKYGAKFEIIECHATYANTHGVPQESIDRMKSRWQSMKY</sequence>
<dbReference type="InterPro" id="IPR026302">
    <property type="entry name" value="NEDD4-bd_p2"/>
</dbReference>
<organism evidence="1 2">
    <name type="scientific">Vibrio marisflavi CECT 7928</name>
    <dbReference type="NCBI Taxonomy" id="634439"/>
    <lineage>
        <taxon>Bacteria</taxon>
        <taxon>Pseudomonadati</taxon>
        <taxon>Pseudomonadota</taxon>
        <taxon>Gammaproteobacteria</taxon>
        <taxon>Vibrionales</taxon>
        <taxon>Vibrionaceae</taxon>
        <taxon>Vibrio</taxon>
    </lineage>
</organism>
<dbReference type="Proteomes" id="UP000838748">
    <property type="component" value="Unassembled WGS sequence"/>
</dbReference>